<dbReference type="AlphaFoldDB" id="A0A7U2I3S8"/>
<sequence length="113" mass="12537">MSVAPGRFTWASAGVERTVNAPVRVEADNHMTVSVEADSEGSVRPLFIMGWSRVMSSWEPEPVHPQQPERRPSDMHTNARAMMRKYRDRKSLHACAAGRDKAECRCVVVGTGA</sequence>
<evidence type="ECO:0000256" key="1">
    <source>
        <dbReference type="SAM" id="MobiDB-lite"/>
    </source>
</evidence>
<protein>
    <submittedName>
        <fullName evidence="2">Uncharacterized protein</fullName>
    </submittedName>
</protein>
<gene>
    <name evidence="2" type="ORF">JI435_061640</name>
</gene>
<accession>A0A7U2I3S8</accession>
<proteinExistence type="predicted"/>
<name>A0A7U2I3S8_PHANO</name>
<evidence type="ECO:0000313" key="3">
    <source>
        <dbReference type="Proteomes" id="UP000663193"/>
    </source>
</evidence>
<dbReference type="EMBL" id="CP069031">
    <property type="protein sequence ID" value="QRC98791.1"/>
    <property type="molecule type" value="Genomic_DNA"/>
</dbReference>
<organism evidence="2 3">
    <name type="scientific">Phaeosphaeria nodorum (strain SN15 / ATCC MYA-4574 / FGSC 10173)</name>
    <name type="common">Glume blotch fungus</name>
    <name type="synonym">Parastagonospora nodorum</name>
    <dbReference type="NCBI Taxonomy" id="321614"/>
    <lineage>
        <taxon>Eukaryota</taxon>
        <taxon>Fungi</taxon>
        <taxon>Dikarya</taxon>
        <taxon>Ascomycota</taxon>
        <taxon>Pezizomycotina</taxon>
        <taxon>Dothideomycetes</taxon>
        <taxon>Pleosporomycetidae</taxon>
        <taxon>Pleosporales</taxon>
        <taxon>Pleosporineae</taxon>
        <taxon>Phaeosphaeriaceae</taxon>
        <taxon>Parastagonospora</taxon>
    </lineage>
</organism>
<dbReference type="Proteomes" id="UP000663193">
    <property type="component" value="Chromosome 9"/>
</dbReference>
<feature type="region of interest" description="Disordered" evidence="1">
    <location>
        <begin position="58"/>
        <end position="78"/>
    </location>
</feature>
<dbReference type="VEuPathDB" id="FungiDB:JI435_061640"/>
<evidence type="ECO:0000313" key="2">
    <source>
        <dbReference type="EMBL" id="QRC98791.1"/>
    </source>
</evidence>
<reference evidence="3" key="1">
    <citation type="journal article" date="2021" name="BMC Genomics">
        <title>Chromosome-level genome assembly and manually-curated proteome of model necrotroph Parastagonospora nodorum Sn15 reveals a genome-wide trove of candidate effector homologs, and redundancy of virulence-related functions within an accessory chromosome.</title>
        <authorList>
            <person name="Bertazzoni S."/>
            <person name="Jones D.A.B."/>
            <person name="Phan H.T."/>
            <person name="Tan K.-C."/>
            <person name="Hane J.K."/>
        </authorList>
    </citation>
    <scope>NUCLEOTIDE SEQUENCE [LARGE SCALE GENOMIC DNA]</scope>
    <source>
        <strain evidence="3">SN15 / ATCC MYA-4574 / FGSC 10173)</strain>
    </source>
</reference>
<keyword evidence="3" id="KW-1185">Reference proteome</keyword>